<name>A0A8S0VV84_CYCAE</name>
<dbReference type="Proteomes" id="UP000467700">
    <property type="component" value="Unassembled WGS sequence"/>
</dbReference>
<dbReference type="Gene3D" id="3.40.390.10">
    <property type="entry name" value="Collagenase (Catalytic Domain)"/>
    <property type="match status" value="1"/>
</dbReference>
<gene>
    <name evidence="2" type="ORF">AAE3_LOCUS5651</name>
</gene>
<protein>
    <submittedName>
        <fullName evidence="2">Uncharacterized protein</fullName>
    </submittedName>
</protein>
<sequence length="292" mass="32955">MTDTVIPQVIILDEQDVEAKEWYLRGCFAFNKRTGGAQKTRLGNLRAVLTNADRMWDNGSTITYCFVKPYVNIKFKFVTSRNATIRIAFDEDEGSWSYIARDLESIPCNQPTMNYGWVSTNPQINEEDRGVILDDFGHSLGPPRAPVQSPWREDHSRRRGCDWWTPADVRQQILDVYDDTEASSFSSINLTSIMIYFMPKEMNVERIEVPPINKLSESDKAYGIINYPFIKTPSSNPLWNIEHARDVAGVQGEARERILSEGDSKGRAALEAAGKSQVVTGSTAESTESTKN</sequence>
<dbReference type="GO" id="GO:0008237">
    <property type="term" value="F:metallopeptidase activity"/>
    <property type="evidence" value="ECO:0007669"/>
    <property type="project" value="InterPro"/>
</dbReference>
<dbReference type="AlphaFoldDB" id="A0A8S0VV84"/>
<evidence type="ECO:0000313" key="3">
    <source>
        <dbReference type="Proteomes" id="UP000467700"/>
    </source>
</evidence>
<reference evidence="2 3" key="1">
    <citation type="submission" date="2020-01" db="EMBL/GenBank/DDBJ databases">
        <authorList>
            <person name="Gupta K D."/>
        </authorList>
    </citation>
    <scope>NUCLEOTIDE SEQUENCE [LARGE SCALE GENOMIC DNA]</scope>
</reference>
<comment type="caution">
    <text evidence="2">The sequence shown here is derived from an EMBL/GenBank/DDBJ whole genome shotgun (WGS) entry which is preliminary data.</text>
</comment>
<evidence type="ECO:0000256" key="1">
    <source>
        <dbReference type="SAM" id="MobiDB-lite"/>
    </source>
</evidence>
<dbReference type="EMBL" id="CACVBS010000039">
    <property type="protein sequence ID" value="CAA7263420.1"/>
    <property type="molecule type" value="Genomic_DNA"/>
</dbReference>
<feature type="compositionally biased region" description="Polar residues" evidence="1">
    <location>
        <begin position="277"/>
        <end position="292"/>
    </location>
</feature>
<keyword evidence="3" id="KW-1185">Reference proteome</keyword>
<feature type="region of interest" description="Disordered" evidence="1">
    <location>
        <begin position="261"/>
        <end position="292"/>
    </location>
</feature>
<evidence type="ECO:0000313" key="2">
    <source>
        <dbReference type="EMBL" id="CAA7263420.1"/>
    </source>
</evidence>
<dbReference type="InterPro" id="IPR024079">
    <property type="entry name" value="MetalloPept_cat_dom_sf"/>
</dbReference>
<proteinExistence type="predicted"/>
<dbReference type="OrthoDB" id="5945790at2759"/>
<organism evidence="2 3">
    <name type="scientific">Cyclocybe aegerita</name>
    <name type="common">Black poplar mushroom</name>
    <name type="synonym">Agrocybe aegerita</name>
    <dbReference type="NCBI Taxonomy" id="1973307"/>
    <lineage>
        <taxon>Eukaryota</taxon>
        <taxon>Fungi</taxon>
        <taxon>Dikarya</taxon>
        <taxon>Basidiomycota</taxon>
        <taxon>Agaricomycotina</taxon>
        <taxon>Agaricomycetes</taxon>
        <taxon>Agaricomycetidae</taxon>
        <taxon>Agaricales</taxon>
        <taxon>Agaricineae</taxon>
        <taxon>Bolbitiaceae</taxon>
        <taxon>Cyclocybe</taxon>
    </lineage>
</organism>
<dbReference type="SUPFAM" id="SSF55486">
    <property type="entry name" value="Metalloproteases ('zincins'), catalytic domain"/>
    <property type="match status" value="1"/>
</dbReference>
<accession>A0A8S0VV84</accession>